<dbReference type="AlphaFoldDB" id="A0A3P6QWI4"/>
<reference evidence="1 2" key="1">
    <citation type="submission" date="2018-11" db="EMBL/GenBank/DDBJ databases">
        <authorList>
            <consortium name="Pathogen Informatics"/>
        </authorList>
    </citation>
    <scope>NUCLEOTIDE SEQUENCE [LARGE SCALE GENOMIC DNA]</scope>
</reference>
<proteinExistence type="predicted"/>
<name>A0A3P6QWI4_CYLGO</name>
<evidence type="ECO:0000313" key="1">
    <source>
        <dbReference type="EMBL" id="VDK50477.1"/>
    </source>
</evidence>
<evidence type="ECO:0000313" key="2">
    <source>
        <dbReference type="Proteomes" id="UP000271889"/>
    </source>
</evidence>
<gene>
    <name evidence="1" type="ORF">CGOC_LOCUS1783</name>
</gene>
<keyword evidence="2" id="KW-1185">Reference proteome</keyword>
<protein>
    <submittedName>
        <fullName evidence="1">Uncharacterized protein</fullName>
    </submittedName>
</protein>
<sequence>MCVCGKHEVPPPKKPLTPAEIESLPRFKGVKQVSLRGKHDVLVYSIPGTENAYVFCHGHTNARYQVFQCVYCWKYGAKTSIRVIGDEFLEDPCKIDHICSPVNEMEDRVERLTHKVLQTQESSGRILPIHLGAESLLAYENGIAEEYEEEEMGLGASFQSERIRRVELLE</sequence>
<organism evidence="1 2">
    <name type="scientific">Cylicostephanus goldi</name>
    <name type="common">Nematode worm</name>
    <dbReference type="NCBI Taxonomy" id="71465"/>
    <lineage>
        <taxon>Eukaryota</taxon>
        <taxon>Metazoa</taxon>
        <taxon>Ecdysozoa</taxon>
        <taxon>Nematoda</taxon>
        <taxon>Chromadorea</taxon>
        <taxon>Rhabditida</taxon>
        <taxon>Rhabditina</taxon>
        <taxon>Rhabditomorpha</taxon>
        <taxon>Strongyloidea</taxon>
        <taxon>Strongylidae</taxon>
        <taxon>Cylicostephanus</taxon>
    </lineage>
</organism>
<dbReference type="EMBL" id="UYRV01003601">
    <property type="protein sequence ID" value="VDK50477.1"/>
    <property type="molecule type" value="Genomic_DNA"/>
</dbReference>
<accession>A0A3P6QWI4</accession>
<dbReference type="OrthoDB" id="5827837at2759"/>
<dbReference type="Proteomes" id="UP000271889">
    <property type="component" value="Unassembled WGS sequence"/>
</dbReference>